<evidence type="ECO:0000256" key="3">
    <source>
        <dbReference type="ARBA" id="ARBA00022723"/>
    </source>
</evidence>
<evidence type="ECO:0000259" key="7">
    <source>
        <dbReference type="Pfam" id="PF02900"/>
    </source>
</evidence>
<dbReference type="Pfam" id="PF00171">
    <property type="entry name" value="Aldedh"/>
    <property type="match status" value="1"/>
</dbReference>
<dbReference type="InterPro" id="IPR004183">
    <property type="entry name" value="Xdiol_dOase_suB"/>
</dbReference>
<evidence type="ECO:0000259" key="6">
    <source>
        <dbReference type="Pfam" id="PF00171"/>
    </source>
</evidence>
<keyword evidence="4" id="KW-0862">Zinc</keyword>
<keyword evidence="5" id="KW-0560">Oxidoreductase</keyword>
<dbReference type="PANTHER" id="PTHR30096">
    <property type="entry name" value="4,5-DOPA DIOXYGENASE EXTRADIOL-LIKE PROTEIN"/>
    <property type="match status" value="1"/>
</dbReference>
<dbReference type="GO" id="GO:0016620">
    <property type="term" value="F:oxidoreductase activity, acting on the aldehyde or oxo group of donors, NAD or NADP as acceptor"/>
    <property type="evidence" value="ECO:0007669"/>
    <property type="project" value="InterPro"/>
</dbReference>
<reference evidence="8" key="1">
    <citation type="journal article" date="2021" name="Mol. Plant Microbe Interact.">
        <title>Complete Genome Sequence of the Plant-Pathogenic Fungus Colletotrichum lupini.</title>
        <authorList>
            <person name="Baroncelli R."/>
            <person name="Pensec F."/>
            <person name="Da Lio D."/>
            <person name="Boufleur T."/>
            <person name="Vicente I."/>
            <person name="Sarrocco S."/>
            <person name="Picot A."/>
            <person name="Baraldi E."/>
            <person name="Sukno S."/>
            <person name="Thon M."/>
            <person name="Le Floch G."/>
        </authorList>
    </citation>
    <scope>NUCLEOTIDE SEQUENCE</scope>
    <source>
        <strain evidence="8">IMI 504893</strain>
    </source>
</reference>
<dbReference type="InterPro" id="IPR014436">
    <property type="entry name" value="Extradiol_dOase_DODA"/>
</dbReference>
<gene>
    <name evidence="8" type="ORF">CLUP02_08367</name>
</gene>
<protein>
    <recommendedName>
        <fullName evidence="10">Aldehyde dehydrogenase domain-containing protein</fullName>
    </recommendedName>
</protein>
<keyword evidence="9" id="KW-1185">Reference proteome</keyword>
<dbReference type="InterPro" id="IPR016161">
    <property type="entry name" value="Ald_DH/histidinol_DH"/>
</dbReference>
<accession>A0A9Q8SUM5</accession>
<dbReference type="Proteomes" id="UP000830671">
    <property type="component" value="Chromosome 4"/>
</dbReference>
<dbReference type="InterPro" id="IPR016163">
    <property type="entry name" value="Ald_DH_C"/>
</dbReference>
<dbReference type="GO" id="GO:0008270">
    <property type="term" value="F:zinc ion binding"/>
    <property type="evidence" value="ECO:0007669"/>
    <property type="project" value="InterPro"/>
</dbReference>
<dbReference type="Pfam" id="PF02900">
    <property type="entry name" value="LigB"/>
    <property type="match status" value="1"/>
</dbReference>
<proteinExistence type="inferred from homology"/>
<dbReference type="GeneID" id="73342367"/>
<dbReference type="InterPro" id="IPR015590">
    <property type="entry name" value="Aldehyde_DH_dom"/>
</dbReference>
<dbReference type="PANTHER" id="PTHR30096:SF1">
    <property type="entry name" value="AROMATIC RING-OPENING DIOXYGENASE FAMILY PROTEIN (AFU_ORTHOLOGUE AFUA_7G00640)"/>
    <property type="match status" value="1"/>
</dbReference>
<dbReference type="InterPro" id="IPR016162">
    <property type="entry name" value="Ald_DH_N"/>
</dbReference>
<evidence type="ECO:0008006" key="10">
    <source>
        <dbReference type="Google" id="ProtNLM"/>
    </source>
</evidence>
<evidence type="ECO:0000256" key="1">
    <source>
        <dbReference type="ARBA" id="ARBA00001947"/>
    </source>
</evidence>
<evidence type="ECO:0000256" key="4">
    <source>
        <dbReference type="ARBA" id="ARBA00022833"/>
    </source>
</evidence>
<dbReference type="Gene3D" id="3.40.605.10">
    <property type="entry name" value="Aldehyde Dehydrogenase, Chain A, domain 1"/>
    <property type="match status" value="1"/>
</dbReference>
<sequence length="1099" mass="120892">MPTVDPSLPKSPRHPINLTMNLRIRPRRNVGLEAAAYQILVNPQATNVEKRLAPLRGLAQTKVTVRGQMFELAEFIGSAHDSDMSLCIASSGLVDSTLFHRRTFNFSLQSSRSTIHLSTSACHPPEPLQNITAMNPAVEKLLVTLVDGRAEVIRFRQDNLISLHNELRKESAALTAAQEKDTGASKTEIEAEHFLALEAVRHFYESLNFSKEIEAEYLVAHGKDNTSRRTGAGLVIIRPTTYTRLFSILSPLAAALAAGSVVVLELEDTLSQLDSVLRNVLTRALNQNAFCIAKKITDETLLSQAILVDQTNTATPNASRANHLISANGARTVAIVDRTADIEAAAKAITAARFSFGGQSPYAPDLVLVNEFVKKEFFEACSKYASLAFARETTVKRASDSASDETRKAVQEAEDKRLASSFGSKDFKLVDIQDRNASLLNIKISGRFLPITTSSGLVDSIYTHEFENPLLAAYLFASPDAAKYLSQFLPAHVSVINQIPSNLLLGPAAPLSHDVAFEFRYSREMFSVARPHFVEKPVGALAKLEQLLTSSGAITAQNLHALAVAPLRPTNQPGNSRLGFFEQGFVLGAGLIMSVVLPSLAYGTWIGGRRLENRLRLNPVTPVRVPNTPLAYLYLSKQYSATFPGSGSAREVERLLSARPGPIGPSFTPGLGPADSPTLQRQHHLLQARAGHPGILDNGRLYHPQTSFRKWGRSNRLPNELWRQNLSSTSRFLTQAKDNHLSVLSLISFRVLRRRLSTVAHLRDPYSAASDGRVENPDSNQIMAVGSKDEGPMNPVFLFAHGSTMMLGEESNSATYWKKCGDEALAQGIEHIVMMGAHWATNAPGEVLISAHPTPAKSPVAYVNPEKYHPYKLNPDLDYIPTIQQHLAAAGIPAKTDPTFDWIHDTYLVLIRMFPAGCPPTTLISMNDFYDPHFHVAVGAALRPLRAAKHKTLFIGSGGSVHNLYRNNWAPMLKFRDNFAQPTPPEPWALDFRQEVIDAFCPAYEEDVPTDQAVYGKAIRGKKPCGGPLLRRKVTSLMKHPMYREAHATDDHFMATMFIGGLCGDRRDVAMKAEMGAEDWELTNMCNSQFIIGSWPEAK</sequence>
<dbReference type="CDD" id="cd07363">
    <property type="entry name" value="45_DOPA_Dioxygenase"/>
    <property type="match status" value="1"/>
</dbReference>
<dbReference type="GO" id="GO:0008198">
    <property type="term" value="F:ferrous iron binding"/>
    <property type="evidence" value="ECO:0007669"/>
    <property type="project" value="InterPro"/>
</dbReference>
<evidence type="ECO:0000313" key="9">
    <source>
        <dbReference type="Proteomes" id="UP000830671"/>
    </source>
</evidence>
<dbReference type="EMBL" id="CP019476">
    <property type="protein sequence ID" value="UQC82877.1"/>
    <property type="molecule type" value="Genomic_DNA"/>
</dbReference>
<dbReference type="Gene3D" id="3.40.309.10">
    <property type="entry name" value="Aldehyde Dehydrogenase, Chain A, domain 2"/>
    <property type="match status" value="1"/>
</dbReference>
<keyword evidence="3" id="KW-0479">Metal-binding</keyword>
<evidence type="ECO:0000256" key="5">
    <source>
        <dbReference type="ARBA" id="ARBA00023002"/>
    </source>
</evidence>
<dbReference type="RefSeq" id="XP_049144500.1">
    <property type="nucleotide sequence ID" value="XM_049287357.1"/>
</dbReference>
<dbReference type="Gene3D" id="3.40.830.10">
    <property type="entry name" value="LigB-like"/>
    <property type="match status" value="1"/>
</dbReference>
<dbReference type="KEGG" id="clup:CLUP02_08367"/>
<feature type="domain" description="Aldehyde dehydrogenase" evidence="6">
    <location>
        <begin position="156"/>
        <end position="386"/>
    </location>
</feature>
<dbReference type="SUPFAM" id="SSF53213">
    <property type="entry name" value="LigB-like"/>
    <property type="match status" value="1"/>
</dbReference>
<dbReference type="GO" id="GO:0016702">
    <property type="term" value="F:oxidoreductase activity, acting on single donors with incorporation of molecular oxygen, incorporation of two atoms of oxygen"/>
    <property type="evidence" value="ECO:0007669"/>
    <property type="project" value="UniProtKB-ARBA"/>
</dbReference>
<feature type="domain" description="Extradiol ring-cleavage dioxygenase class III enzyme subunit B" evidence="7">
    <location>
        <begin position="797"/>
        <end position="1008"/>
    </location>
</feature>
<name>A0A9Q8SUM5_9PEZI</name>
<dbReference type="SUPFAM" id="SSF53720">
    <property type="entry name" value="ALDH-like"/>
    <property type="match status" value="1"/>
</dbReference>
<organism evidence="8 9">
    <name type="scientific">Colletotrichum lupini</name>
    <dbReference type="NCBI Taxonomy" id="145971"/>
    <lineage>
        <taxon>Eukaryota</taxon>
        <taxon>Fungi</taxon>
        <taxon>Dikarya</taxon>
        <taxon>Ascomycota</taxon>
        <taxon>Pezizomycotina</taxon>
        <taxon>Sordariomycetes</taxon>
        <taxon>Hypocreomycetidae</taxon>
        <taxon>Glomerellales</taxon>
        <taxon>Glomerellaceae</taxon>
        <taxon>Colletotrichum</taxon>
        <taxon>Colletotrichum acutatum species complex</taxon>
    </lineage>
</organism>
<dbReference type="AlphaFoldDB" id="A0A9Q8SUM5"/>
<evidence type="ECO:0000313" key="8">
    <source>
        <dbReference type="EMBL" id="UQC82877.1"/>
    </source>
</evidence>
<comment type="similarity">
    <text evidence="2">Belongs to the DODA-type extradiol aromatic ring-opening dioxygenase family.</text>
</comment>
<evidence type="ECO:0000256" key="2">
    <source>
        <dbReference type="ARBA" id="ARBA00007581"/>
    </source>
</evidence>
<comment type="cofactor">
    <cofactor evidence="1">
        <name>Zn(2+)</name>
        <dbReference type="ChEBI" id="CHEBI:29105"/>
    </cofactor>
</comment>